<dbReference type="EMBL" id="FXTH01000001">
    <property type="protein sequence ID" value="SMO36436.1"/>
    <property type="molecule type" value="Genomic_DNA"/>
</dbReference>
<dbReference type="RefSeq" id="WP_142712706.1">
    <property type="nucleotide sequence ID" value="NZ_FXTH01000001.1"/>
</dbReference>
<dbReference type="OrthoDB" id="1525041at2"/>
<feature type="signal peptide" evidence="1">
    <location>
        <begin position="1"/>
        <end position="23"/>
    </location>
</feature>
<dbReference type="InterPro" id="IPR025433">
    <property type="entry name" value="DUF4168"/>
</dbReference>
<feature type="domain" description="DUF4168" evidence="2">
    <location>
        <begin position="96"/>
        <end position="153"/>
    </location>
</feature>
<name>A0A521ANN4_9BACT</name>
<dbReference type="Pfam" id="PF13767">
    <property type="entry name" value="DUF4168"/>
    <property type="match status" value="1"/>
</dbReference>
<keyword evidence="4" id="KW-1185">Reference proteome</keyword>
<gene>
    <name evidence="3" type="ORF">SAMN06265218_101241</name>
</gene>
<dbReference type="AlphaFoldDB" id="A0A521ANN4"/>
<proteinExistence type="predicted"/>
<accession>A0A521ANN4</accession>
<evidence type="ECO:0000313" key="4">
    <source>
        <dbReference type="Proteomes" id="UP000317593"/>
    </source>
</evidence>
<keyword evidence="1" id="KW-0732">Signal</keyword>
<organism evidence="3 4">
    <name type="scientific">Fodinibius sediminis</name>
    <dbReference type="NCBI Taxonomy" id="1214077"/>
    <lineage>
        <taxon>Bacteria</taxon>
        <taxon>Pseudomonadati</taxon>
        <taxon>Balneolota</taxon>
        <taxon>Balneolia</taxon>
        <taxon>Balneolales</taxon>
        <taxon>Balneolaceae</taxon>
        <taxon>Fodinibius</taxon>
    </lineage>
</organism>
<reference evidence="3 4" key="1">
    <citation type="submission" date="2017-05" db="EMBL/GenBank/DDBJ databases">
        <authorList>
            <person name="Varghese N."/>
            <person name="Submissions S."/>
        </authorList>
    </citation>
    <scope>NUCLEOTIDE SEQUENCE [LARGE SCALE GENOMIC DNA]</scope>
    <source>
        <strain evidence="3 4">DSM 21194</strain>
    </source>
</reference>
<evidence type="ECO:0000256" key="1">
    <source>
        <dbReference type="SAM" id="SignalP"/>
    </source>
</evidence>
<protein>
    <recommendedName>
        <fullName evidence="2">DUF4168 domain-containing protein</fullName>
    </recommendedName>
</protein>
<sequence length="163" mass="18855">MKCFKTMTALFLGLFFLTGTAIAQIQQPQAQQPAQADSISDAELKKFANVTTEAQEVQQQMRDQVDSMLAEKNMEMERFQQIMMSKRNPQMADSVEVTEKEQKTMKEIQPKLMQMQQKSQQQMVSIIQDNDLQPQRFQQIMQAVRTNPEVMKRFQELSGNGQN</sequence>
<evidence type="ECO:0000313" key="3">
    <source>
        <dbReference type="EMBL" id="SMO36436.1"/>
    </source>
</evidence>
<evidence type="ECO:0000259" key="2">
    <source>
        <dbReference type="Pfam" id="PF13767"/>
    </source>
</evidence>
<dbReference type="Proteomes" id="UP000317593">
    <property type="component" value="Unassembled WGS sequence"/>
</dbReference>
<feature type="chain" id="PRO_5021713832" description="DUF4168 domain-containing protein" evidence="1">
    <location>
        <begin position="24"/>
        <end position="163"/>
    </location>
</feature>